<accession>A0AAX4K7A8</accession>
<dbReference type="KEGG" id="ker:91099219"/>
<dbReference type="RefSeq" id="XP_066080343.1">
    <property type="nucleotide sequence ID" value="XM_066224246.1"/>
</dbReference>
<protein>
    <submittedName>
        <fullName evidence="2">Uncharacterized protein</fullName>
    </submittedName>
</protein>
<feature type="compositionally biased region" description="Polar residues" evidence="1">
    <location>
        <begin position="21"/>
        <end position="32"/>
    </location>
</feature>
<sequence>MSLQNSTFSQLLNRPDLSSAEKGTNTDDTQSLTIYSRSRSNSFLSSLFKKTYEYRSLTLTRSSTNGSLWLERGYEDPTQDPNPSDTQEIVFLPSQESYKTLSQFTSESPPTGYLLLSPTSIGVEDEVTGWGSAINPLYLIPHSPFNSCSQDEGKQYREKRLRLADLTDDWLADWKEWRRSYRSDSSTSTPPEEVSNKLLNRFSDCAVVNADKETLEVVRPFLRKGLTREERGLDDGLDVKGFVR</sequence>
<name>A0AAX4K7A8_9TREE</name>
<feature type="compositionally biased region" description="Polar residues" evidence="1">
    <location>
        <begin position="1"/>
        <end position="12"/>
    </location>
</feature>
<keyword evidence="3" id="KW-1185">Reference proteome</keyword>
<proteinExistence type="predicted"/>
<evidence type="ECO:0000313" key="3">
    <source>
        <dbReference type="Proteomes" id="UP001358614"/>
    </source>
</evidence>
<dbReference type="EMBL" id="CP144089">
    <property type="protein sequence ID" value="WWD02376.1"/>
    <property type="molecule type" value="Genomic_DNA"/>
</dbReference>
<dbReference type="GeneID" id="91099219"/>
<evidence type="ECO:0000256" key="1">
    <source>
        <dbReference type="SAM" id="MobiDB-lite"/>
    </source>
</evidence>
<reference evidence="2 3" key="1">
    <citation type="submission" date="2024-01" db="EMBL/GenBank/DDBJ databases">
        <title>Comparative genomics of Cryptococcus and Kwoniella reveals pathogenesis evolution and contrasting modes of karyotype evolution via chromosome fusion or intercentromeric recombination.</title>
        <authorList>
            <person name="Coelho M.A."/>
            <person name="David-Palma M."/>
            <person name="Shea T."/>
            <person name="Bowers K."/>
            <person name="McGinley-Smith S."/>
            <person name="Mohammad A.W."/>
            <person name="Gnirke A."/>
            <person name="Yurkov A.M."/>
            <person name="Nowrousian M."/>
            <person name="Sun S."/>
            <person name="Cuomo C.A."/>
            <person name="Heitman J."/>
        </authorList>
    </citation>
    <scope>NUCLEOTIDE SEQUENCE [LARGE SCALE GENOMIC DNA]</scope>
    <source>
        <strain evidence="2 3">PYCC6329</strain>
    </source>
</reference>
<organism evidence="2 3">
    <name type="scientific">Kwoniella europaea PYCC6329</name>
    <dbReference type="NCBI Taxonomy" id="1423913"/>
    <lineage>
        <taxon>Eukaryota</taxon>
        <taxon>Fungi</taxon>
        <taxon>Dikarya</taxon>
        <taxon>Basidiomycota</taxon>
        <taxon>Agaricomycotina</taxon>
        <taxon>Tremellomycetes</taxon>
        <taxon>Tremellales</taxon>
        <taxon>Cryptococcaceae</taxon>
        <taxon>Kwoniella</taxon>
    </lineage>
</organism>
<feature type="region of interest" description="Disordered" evidence="1">
    <location>
        <begin position="1"/>
        <end position="32"/>
    </location>
</feature>
<gene>
    <name evidence="2" type="ORF">V865_000415</name>
</gene>
<evidence type="ECO:0000313" key="2">
    <source>
        <dbReference type="EMBL" id="WWD02376.1"/>
    </source>
</evidence>
<dbReference type="Proteomes" id="UP001358614">
    <property type="component" value="Chromosome 1"/>
</dbReference>
<dbReference type="AlphaFoldDB" id="A0AAX4K7A8"/>